<keyword evidence="7 8" id="KW-0407">Ion channel</keyword>
<evidence type="ECO:0000256" key="2">
    <source>
        <dbReference type="ARBA" id="ARBA00022448"/>
    </source>
</evidence>
<evidence type="ECO:0000256" key="1">
    <source>
        <dbReference type="ARBA" id="ARBA00004141"/>
    </source>
</evidence>
<comment type="subcellular location">
    <subcellularLocation>
        <location evidence="1">Membrane</location>
        <topology evidence="1">Multi-pass membrane protein</topology>
    </subcellularLocation>
</comment>
<dbReference type="InterPro" id="IPR003280">
    <property type="entry name" value="2pore_dom_K_chnl"/>
</dbReference>
<evidence type="ECO:0000256" key="6">
    <source>
        <dbReference type="ARBA" id="ARBA00023136"/>
    </source>
</evidence>
<dbReference type="InParanoid" id="K1QVS9"/>
<organism evidence="12">
    <name type="scientific">Magallana gigas</name>
    <name type="common">Pacific oyster</name>
    <name type="synonym">Crassostrea gigas</name>
    <dbReference type="NCBI Taxonomy" id="29159"/>
    <lineage>
        <taxon>Eukaryota</taxon>
        <taxon>Metazoa</taxon>
        <taxon>Spiralia</taxon>
        <taxon>Lophotrochozoa</taxon>
        <taxon>Mollusca</taxon>
        <taxon>Bivalvia</taxon>
        <taxon>Autobranchia</taxon>
        <taxon>Pteriomorphia</taxon>
        <taxon>Ostreida</taxon>
        <taxon>Ostreoidea</taxon>
        <taxon>Ostreidae</taxon>
        <taxon>Magallana</taxon>
    </lineage>
</organism>
<protein>
    <submittedName>
        <fullName evidence="12">Potassium channel subfamily K member 2</fullName>
    </submittedName>
</protein>
<feature type="transmembrane region" description="Helical" evidence="10">
    <location>
        <begin position="141"/>
        <end position="160"/>
    </location>
</feature>
<comment type="similarity">
    <text evidence="8">Belongs to the two pore domain potassium channel (TC 1.A.1.8) family.</text>
</comment>
<reference evidence="12" key="1">
    <citation type="journal article" date="2012" name="Nature">
        <title>The oyster genome reveals stress adaptation and complexity of shell formation.</title>
        <authorList>
            <person name="Zhang G."/>
            <person name="Fang X."/>
            <person name="Guo X."/>
            <person name="Li L."/>
            <person name="Luo R."/>
            <person name="Xu F."/>
            <person name="Yang P."/>
            <person name="Zhang L."/>
            <person name="Wang X."/>
            <person name="Qi H."/>
            <person name="Xiong Z."/>
            <person name="Que H."/>
            <person name="Xie Y."/>
            <person name="Holland P.W."/>
            <person name="Paps J."/>
            <person name="Zhu Y."/>
            <person name="Wu F."/>
            <person name="Chen Y."/>
            <person name="Wang J."/>
            <person name="Peng C."/>
            <person name="Meng J."/>
            <person name="Yang L."/>
            <person name="Liu J."/>
            <person name="Wen B."/>
            <person name="Zhang N."/>
            <person name="Huang Z."/>
            <person name="Zhu Q."/>
            <person name="Feng Y."/>
            <person name="Mount A."/>
            <person name="Hedgecock D."/>
            <person name="Xu Z."/>
            <person name="Liu Y."/>
            <person name="Domazet-Loso T."/>
            <person name="Du Y."/>
            <person name="Sun X."/>
            <person name="Zhang S."/>
            <person name="Liu B."/>
            <person name="Cheng P."/>
            <person name="Jiang X."/>
            <person name="Li J."/>
            <person name="Fan D."/>
            <person name="Wang W."/>
            <person name="Fu W."/>
            <person name="Wang T."/>
            <person name="Wang B."/>
            <person name="Zhang J."/>
            <person name="Peng Z."/>
            <person name="Li Y."/>
            <person name="Li N."/>
            <person name="Wang J."/>
            <person name="Chen M."/>
            <person name="He Y."/>
            <person name="Tan F."/>
            <person name="Song X."/>
            <person name="Zheng Q."/>
            <person name="Huang R."/>
            <person name="Yang H."/>
            <person name="Du X."/>
            <person name="Chen L."/>
            <person name="Yang M."/>
            <person name="Gaffney P.M."/>
            <person name="Wang S."/>
            <person name="Luo L."/>
            <person name="She Z."/>
            <person name="Ming Y."/>
            <person name="Huang W."/>
            <person name="Zhang S."/>
            <person name="Huang B."/>
            <person name="Zhang Y."/>
            <person name="Qu T."/>
            <person name="Ni P."/>
            <person name="Miao G."/>
            <person name="Wang J."/>
            <person name="Wang Q."/>
            <person name="Steinberg C.E."/>
            <person name="Wang H."/>
            <person name="Li N."/>
            <person name="Qian L."/>
            <person name="Zhang G."/>
            <person name="Li Y."/>
            <person name="Yang H."/>
            <person name="Liu X."/>
            <person name="Wang J."/>
            <person name="Yin Y."/>
            <person name="Wang J."/>
        </authorList>
    </citation>
    <scope>NUCLEOTIDE SEQUENCE [LARGE SCALE GENOMIC DNA]</scope>
    <source>
        <strain evidence="12">05x7-T-G4-1.051#20</strain>
    </source>
</reference>
<proteinExistence type="inferred from homology"/>
<dbReference type="SUPFAM" id="SSF81324">
    <property type="entry name" value="Voltage-gated potassium channels"/>
    <property type="match status" value="2"/>
</dbReference>
<dbReference type="PANTHER" id="PTHR11003">
    <property type="entry name" value="POTASSIUM CHANNEL, SUBFAMILY K"/>
    <property type="match status" value="1"/>
</dbReference>
<evidence type="ECO:0000256" key="5">
    <source>
        <dbReference type="ARBA" id="ARBA00023065"/>
    </source>
</evidence>
<feature type="region of interest" description="Disordered" evidence="9">
    <location>
        <begin position="203"/>
        <end position="226"/>
    </location>
</feature>
<dbReference type="GO" id="GO:0015271">
    <property type="term" value="F:outward rectifier potassium channel activity"/>
    <property type="evidence" value="ECO:0007669"/>
    <property type="project" value="TreeGrafter"/>
</dbReference>
<dbReference type="GO" id="GO:0005886">
    <property type="term" value="C:plasma membrane"/>
    <property type="evidence" value="ECO:0007669"/>
    <property type="project" value="TreeGrafter"/>
</dbReference>
<evidence type="ECO:0000256" key="7">
    <source>
        <dbReference type="ARBA" id="ARBA00023303"/>
    </source>
</evidence>
<feature type="transmembrane region" description="Helical" evidence="10">
    <location>
        <begin position="62"/>
        <end position="82"/>
    </location>
</feature>
<feature type="transmembrane region" description="Helical" evidence="10">
    <location>
        <begin position="7"/>
        <end position="27"/>
    </location>
</feature>
<evidence type="ECO:0000256" key="10">
    <source>
        <dbReference type="SAM" id="Phobius"/>
    </source>
</evidence>
<dbReference type="Pfam" id="PF07885">
    <property type="entry name" value="Ion_trans_2"/>
    <property type="match status" value="2"/>
</dbReference>
<evidence type="ECO:0000259" key="11">
    <source>
        <dbReference type="Pfam" id="PF07885"/>
    </source>
</evidence>
<evidence type="ECO:0000256" key="3">
    <source>
        <dbReference type="ARBA" id="ARBA00022692"/>
    </source>
</evidence>
<feature type="transmembrane region" description="Helical" evidence="10">
    <location>
        <begin position="172"/>
        <end position="192"/>
    </location>
</feature>
<feature type="domain" description="Potassium channel" evidence="11">
    <location>
        <begin position="13"/>
        <end position="86"/>
    </location>
</feature>
<dbReference type="GO" id="GO:0022841">
    <property type="term" value="F:potassium ion leak channel activity"/>
    <property type="evidence" value="ECO:0007669"/>
    <property type="project" value="TreeGrafter"/>
</dbReference>
<keyword evidence="3 8" id="KW-0812">Transmembrane</keyword>
<dbReference type="HOGENOM" id="CLU_022504_1_1_1"/>
<dbReference type="GO" id="GO:0030322">
    <property type="term" value="P:stabilization of membrane potential"/>
    <property type="evidence" value="ECO:0007669"/>
    <property type="project" value="TreeGrafter"/>
</dbReference>
<keyword evidence="6 10" id="KW-0472">Membrane</keyword>
<keyword evidence="5 8" id="KW-0406">Ion transport</keyword>
<dbReference type="PANTHER" id="PTHR11003:SF330">
    <property type="entry name" value="POTASSIUM CHANNEL DOMAIN-CONTAINING PROTEIN"/>
    <property type="match status" value="1"/>
</dbReference>
<name>K1QVS9_MAGGI</name>
<feature type="domain" description="Potassium channel" evidence="11">
    <location>
        <begin position="119"/>
        <end position="196"/>
    </location>
</feature>
<dbReference type="EMBL" id="JH818228">
    <property type="protein sequence ID" value="EKC33040.1"/>
    <property type="molecule type" value="Genomic_DNA"/>
</dbReference>
<feature type="transmembrane region" description="Helical" evidence="10">
    <location>
        <begin position="108"/>
        <end position="129"/>
    </location>
</feature>
<dbReference type="PRINTS" id="PR01333">
    <property type="entry name" value="2POREKCHANEL"/>
</dbReference>
<sequence>METKTLLILITVVVVYVLIGGAVLYGIEHTNELQTQTTASATYFNFTGGYGNQAPATSGGKAFIVIYALLGIPIMGLVLAGLGEKLDGLLKPLKDKVFIKKNEKIDQLVKTLILVALILLVMSLIPAGIFAAIEGWSYGDAVYYTIITMTTIGFGDFVIGTSDNDYRALYKLLSSVWILLGLASVAMLLSNITDLYKRIAPESKTDDEEKDEKEKNENKVYKAYNF</sequence>
<keyword evidence="4 10" id="KW-1133">Transmembrane helix</keyword>
<evidence type="ECO:0000256" key="9">
    <source>
        <dbReference type="SAM" id="MobiDB-lite"/>
    </source>
</evidence>
<evidence type="ECO:0000313" key="12">
    <source>
        <dbReference type="EMBL" id="EKC33040.1"/>
    </source>
</evidence>
<evidence type="ECO:0000256" key="8">
    <source>
        <dbReference type="RuleBase" id="RU003857"/>
    </source>
</evidence>
<gene>
    <name evidence="12" type="ORF">CGI_10014851</name>
</gene>
<keyword evidence="2 8" id="KW-0813">Transport</keyword>
<accession>K1QVS9</accession>
<evidence type="ECO:0000256" key="4">
    <source>
        <dbReference type="ARBA" id="ARBA00022989"/>
    </source>
</evidence>
<dbReference type="Gene3D" id="1.10.287.70">
    <property type="match status" value="1"/>
</dbReference>
<dbReference type="AlphaFoldDB" id="K1QVS9"/>
<dbReference type="InterPro" id="IPR013099">
    <property type="entry name" value="K_chnl_dom"/>
</dbReference>